<comment type="subcellular location">
    <subcellularLocation>
        <location evidence="2">Cell membrane</location>
        <topology evidence="2">Single-pass type I membrane protein</topology>
    </subcellularLocation>
</comment>
<dbReference type="Proteomes" id="UP000515203">
    <property type="component" value="Unplaced"/>
</dbReference>
<dbReference type="CTD" id="1493"/>
<dbReference type="GO" id="GO:0009897">
    <property type="term" value="C:external side of plasma membrane"/>
    <property type="evidence" value="ECO:0007669"/>
    <property type="project" value="Ensembl"/>
</dbReference>
<dbReference type="GO" id="GO:0050852">
    <property type="term" value="P:T cell receptor signaling pathway"/>
    <property type="evidence" value="ECO:0007669"/>
    <property type="project" value="TreeGrafter"/>
</dbReference>
<evidence type="ECO:0000256" key="2">
    <source>
        <dbReference type="ARBA" id="ARBA00004251"/>
    </source>
</evidence>
<protein>
    <recommendedName>
        <fullName evidence="3">Cytotoxic T-lymphocyte protein 4</fullName>
    </recommendedName>
    <alternativeName>
        <fullName evidence="15">Cytotoxic T-lymphocyte-associated antigen 4</fullName>
    </alternativeName>
</protein>
<dbReference type="GO" id="GO:0050853">
    <property type="term" value="P:B cell receptor signaling pathway"/>
    <property type="evidence" value="ECO:0007669"/>
    <property type="project" value="Ensembl"/>
</dbReference>
<evidence type="ECO:0000256" key="11">
    <source>
        <dbReference type="ARBA" id="ARBA00023136"/>
    </source>
</evidence>
<dbReference type="GO" id="GO:0006974">
    <property type="term" value="P:DNA damage response"/>
    <property type="evidence" value="ECO:0007669"/>
    <property type="project" value="Ensembl"/>
</dbReference>
<dbReference type="OMA" id="QMVEVCA"/>
<evidence type="ECO:0000256" key="3">
    <source>
        <dbReference type="ARBA" id="ARBA00016331"/>
    </source>
</evidence>
<keyword evidence="8" id="KW-0391">Immunity</keyword>
<keyword evidence="5" id="KW-0597">Phosphoprotein</keyword>
<dbReference type="GO" id="GO:0048471">
    <property type="term" value="C:perinuclear region of cytoplasm"/>
    <property type="evidence" value="ECO:0007669"/>
    <property type="project" value="Ensembl"/>
</dbReference>
<keyword evidence="6 17" id="KW-0812">Transmembrane</keyword>
<dbReference type="FunFam" id="2.60.40.10:FF:000686">
    <property type="entry name" value="Cytotoxic T-lymphocyte protein 4"/>
    <property type="match status" value="1"/>
</dbReference>
<evidence type="ECO:0000256" key="14">
    <source>
        <dbReference type="ARBA" id="ARBA00023319"/>
    </source>
</evidence>
<dbReference type="InterPro" id="IPR040216">
    <property type="entry name" value="CTLA4/CD28"/>
</dbReference>
<dbReference type="GO" id="GO:0042129">
    <property type="term" value="P:regulation of T cell proliferation"/>
    <property type="evidence" value="ECO:0007669"/>
    <property type="project" value="InterPro"/>
</dbReference>
<keyword evidence="11 17" id="KW-0472">Membrane</keyword>
<evidence type="ECO:0000259" key="18">
    <source>
        <dbReference type="Pfam" id="PF07686"/>
    </source>
</evidence>
<keyword evidence="19" id="KW-1185">Reference proteome</keyword>
<gene>
    <name evidence="20" type="primary">Ctla4</name>
</gene>
<dbReference type="InterPro" id="IPR036179">
    <property type="entry name" value="Ig-like_dom_sf"/>
</dbReference>
<evidence type="ECO:0000313" key="19">
    <source>
        <dbReference type="Proteomes" id="UP000515203"/>
    </source>
</evidence>
<evidence type="ECO:0000256" key="17">
    <source>
        <dbReference type="SAM" id="Phobius"/>
    </source>
</evidence>
<evidence type="ECO:0000256" key="6">
    <source>
        <dbReference type="ARBA" id="ARBA00022692"/>
    </source>
</evidence>
<dbReference type="InterPro" id="IPR008096">
    <property type="entry name" value="CTLA4"/>
</dbReference>
<evidence type="ECO:0000313" key="20">
    <source>
        <dbReference type="RefSeq" id="XP_004626705.1"/>
    </source>
</evidence>
<keyword evidence="13" id="KW-0325">Glycoprotein</keyword>
<reference evidence="20" key="1">
    <citation type="submission" date="2025-08" db="UniProtKB">
        <authorList>
            <consortium name="RefSeq"/>
        </authorList>
    </citation>
    <scope>IDENTIFICATION</scope>
</reference>
<dbReference type="PANTHER" id="PTHR11494:SF8">
    <property type="entry name" value="CYTOTOXIC T-LYMPHOCYTE PROTEIN 4"/>
    <property type="match status" value="1"/>
</dbReference>
<proteinExistence type="predicted"/>
<dbReference type="PANTHER" id="PTHR11494">
    <property type="entry name" value="CYTOTOXIC T-LYMPHOCYTE PROTEIN"/>
    <property type="match status" value="1"/>
</dbReference>
<dbReference type="Pfam" id="PF07686">
    <property type="entry name" value="V-set"/>
    <property type="match status" value="1"/>
</dbReference>
<feature type="transmembrane region" description="Helical" evidence="17">
    <location>
        <begin position="162"/>
        <end position="186"/>
    </location>
</feature>
<name>A0A6P3EVT3_OCTDE</name>
<keyword evidence="14" id="KW-0393">Immunoglobulin domain</keyword>
<dbReference type="AlphaFoldDB" id="A0A6P3EVT3"/>
<dbReference type="InterPro" id="IPR013106">
    <property type="entry name" value="Ig_V-set"/>
</dbReference>
<accession>A0A6P3EVT3</accession>
<dbReference type="InterPro" id="IPR013783">
    <property type="entry name" value="Ig-like_fold"/>
</dbReference>
<organism evidence="19 20">
    <name type="scientific">Octodon degus</name>
    <name type="common">Degu</name>
    <name type="synonym">Sciurus degus</name>
    <dbReference type="NCBI Taxonomy" id="10160"/>
    <lineage>
        <taxon>Eukaryota</taxon>
        <taxon>Metazoa</taxon>
        <taxon>Chordata</taxon>
        <taxon>Craniata</taxon>
        <taxon>Vertebrata</taxon>
        <taxon>Euteleostomi</taxon>
        <taxon>Mammalia</taxon>
        <taxon>Eutheria</taxon>
        <taxon>Euarchontoglires</taxon>
        <taxon>Glires</taxon>
        <taxon>Rodentia</taxon>
        <taxon>Hystricomorpha</taxon>
        <taxon>Octodontidae</taxon>
        <taxon>Octodon</taxon>
    </lineage>
</organism>
<evidence type="ECO:0000256" key="10">
    <source>
        <dbReference type="ARBA" id="ARBA00023130"/>
    </source>
</evidence>
<dbReference type="GO" id="GO:0045334">
    <property type="term" value="C:clathrin-coated endocytic vesicle"/>
    <property type="evidence" value="ECO:0007669"/>
    <property type="project" value="Ensembl"/>
</dbReference>
<sequence>MACLGLRRHQVQLQMLPKTWPCSALFSLLFMPVFCKAMHVVQPAVVLASSRGVASFECEYASVHNASEVRVTVLRQMASQTSEFCAATYTVERQLAFPEDSACAGTSNGSKVNLTIQGLRAVNTGLYICKVELMYPPPYLVGTGNGTQIYIIDPEPCPDSDFLLWVLAAVSSGLFFYSFLITAVSLSKMLKKRSPLTTGVYVKMPPTEPECEKQFQPYFIPIN</sequence>
<evidence type="ECO:0000256" key="5">
    <source>
        <dbReference type="ARBA" id="ARBA00022553"/>
    </source>
</evidence>
<keyword evidence="7" id="KW-0732">Signal</keyword>
<feature type="domain" description="Immunoglobulin V-set" evidence="18">
    <location>
        <begin position="42"/>
        <end position="151"/>
    </location>
</feature>
<dbReference type="RefSeq" id="XP_004626705.1">
    <property type="nucleotide sequence ID" value="XM_004626648.1"/>
</dbReference>
<dbReference type="InParanoid" id="A0A6P3EVT3"/>
<evidence type="ECO:0000256" key="1">
    <source>
        <dbReference type="ARBA" id="ARBA00002230"/>
    </source>
</evidence>
<keyword evidence="10" id="KW-1064">Adaptive immunity</keyword>
<dbReference type="GO" id="GO:0043065">
    <property type="term" value="P:positive regulation of apoptotic process"/>
    <property type="evidence" value="ECO:0007669"/>
    <property type="project" value="Ensembl"/>
</dbReference>
<evidence type="ECO:0000256" key="13">
    <source>
        <dbReference type="ARBA" id="ARBA00023180"/>
    </source>
</evidence>
<evidence type="ECO:0000256" key="16">
    <source>
        <dbReference type="ARBA" id="ARBA00064978"/>
    </source>
</evidence>
<dbReference type="Gene3D" id="2.60.40.10">
    <property type="entry name" value="Immunoglobulins"/>
    <property type="match status" value="1"/>
</dbReference>
<dbReference type="GO" id="GO:0045590">
    <property type="term" value="P:negative regulation of regulatory T cell differentiation"/>
    <property type="evidence" value="ECO:0007669"/>
    <property type="project" value="Ensembl"/>
</dbReference>
<evidence type="ECO:0000256" key="4">
    <source>
        <dbReference type="ARBA" id="ARBA00022475"/>
    </source>
</evidence>
<keyword evidence="4" id="KW-1003">Cell membrane</keyword>
<keyword evidence="12" id="KW-1015">Disulfide bond</keyword>
<comment type="subunit">
    <text evidence="16">Homodimer; disulfide-linked. Binds to CD80/B7-1 and CD86/B7.2. Interacts with ICOSLG.</text>
</comment>
<dbReference type="GeneID" id="101571404"/>
<dbReference type="GO" id="GO:0005794">
    <property type="term" value="C:Golgi apparatus"/>
    <property type="evidence" value="ECO:0007669"/>
    <property type="project" value="Ensembl"/>
</dbReference>
<evidence type="ECO:0000256" key="7">
    <source>
        <dbReference type="ARBA" id="ARBA00022729"/>
    </source>
</evidence>
<comment type="function">
    <text evidence="1">Inhibitory receptor acting as a major negative regulator of T-cell responses. The affinity of CTLA4 for its natural B7 family ligands, CD80 and CD86, is considerably stronger than the affinity of their cognate stimulatory coreceptor CD28.</text>
</comment>
<dbReference type="FunCoup" id="A0A6P3EVT3">
    <property type="interactions" value="320"/>
</dbReference>
<evidence type="ECO:0000256" key="8">
    <source>
        <dbReference type="ARBA" id="ARBA00022859"/>
    </source>
</evidence>
<evidence type="ECO:0000256" key="15">
    <source>
        <dbReference type="ARBA" id="ARBA00032097"/>
    </source>
</evidence>
<dbReference type="OrthoDB" id="9908091at2759"/>
<dbReference type="GO" id="GO:0098636">
    <property type="term" value="C:protein complex involved in cell adhesion"/>
    <property type="evidence" value="ECO:0007669"/>
    <property type="project" value="Ensembl"/>
</dbReference>
<dbReference type="PRINTS" id="PR01720">
    <property type="entry name" value="CTLANTIGEN4"/>
</dbReference>
<keyword evidence="9 17" id="KW-1133">Transmembrane helix</keyword>
<dbReference type="GO" id="GO:0002250">
    <property type="term" value="P:adaptive immune response"/>
    <property type="evidence" value="ECO:0007669"/>
    <property type="project" value="UniProtKB-KW"/>
</dbReference>
<dbReference type="SUPFAM" id="SSF48726">
    <property type="entry name" value="Immunoglobulin"/>
    <property type="match status" value="1"/>
</dbReference>
<evidence type="ECO:0000256" key="9">
    <source>
        <dbReference type="ARBA" id="ARBA00022989"/>
    </source>
</evidence>
<dbReference type="GO" id="GO:0030889">
    <property type="term" value="P:negative regulation of B cell proliferation"/>
    <property type="evidence" value="ECO:0007669"/>
    <property type="project" value="Ensembl"/>
</dbReference>
<evidence type="ECO:0000256" key="12">
    <source>
        <dbReference type="ARBA" id="ARBA00023157"/>
    </source>
</evidence>